<evidence type="ECO:0000256" key="1">
    <source>
        <dbReference type="SAM" id="MobiDB-lite"/>
    </source>
</evidence>
<comment type="caution">
    <text evidence="2">The sequence shown here is derived from an EMBL/GenBank/DDBJ whole genome shotgun (WGS) entry which is preliminary data.</text>
</comment>
<dbReference type="EMBL" id="JADOGI010000037">
    <property type="protein sequence ID" value="MBF8187019.1"/>
    <property type="molecule type" value="Genomic_DNA"/>
</dbReference>
<proteinExistence type="predicted"/>
<feature type="compositionally biased region" description="Low complexity" evidence="1">
    <location>
        <begin position="1"/>
        <end position="14"/>
    </location>
</feature>
<dbReference type="RefSeq" id="WP_195895986.1">
    <property type="nucleotide sequence ID" value="NZ_JADOGI010000037.1"/>
</dbReference>
<keyword evidence="3" id="KW-1185">Reference proteome</keyword>
<reference evidence="2" key="1">
    <citation type="submission" date="2020-11" db="EMBL/GenBank/DDBJ databases">
        <title>Whole-genome analyses of Nonomuraea sp. K274.</title>
        <authorList>
            <person name="Veyisoglu A."/>
        </authorList>
    </citation>
    <scope>NUCLEOTIDE SEQUENCE</scope>
    <source>
        <strain evidence="2">K274</strain>
    </source>
</reference>
<sequence length="180" mass="19295">MRTSTDRSTSATSAGMPRRAAALSRRTGLVMGLAAALTAGTALVGASPALAAPPVCGEERAYVHQSTGLGRSVGPNVDSRFNPGEFNISKSADSYVFAAGIHRPRRTIKFTFKNQDDAVVKPYESTVSDNNGIVRQEDNVFKWDFTEVGSRVRIYADIHTRCGGDDVLRNVYVGAINTTP</sequence>
<protein>
    <submittedName>
        <fullName evidence="2">Uncharacterized protein</fullName>
    </submittedName>
</protein>
<dbReference type="InterPro" id="IPR006311">
    <property type="entry name" value="TAT_signal"/>
</dbReference>
<dbReference type="AlphaFoldDB" id="A0A931ABE9"/>
<evidence type="ECO:0000313" key="2">
    <source>
        <dbReference type="EMBL" id="MBF8187019.1"/>
    </source>
</evidence>
<dbReference type="Proteomes" id="UP000605361">
    <property type="component" value="Unassembled WGS sequence"/>
</dbReference>
<accession>A0A931ABE9</accession>
<name>A0A931ABE9_9ACTN</name>
<evidence type="ECO:0000313" key="3">
    <source>
        <dbReference type="Proteomes" id="UP000605361"/>
    </source>
</evidence>
<gene>
    <name evidence="2" type="ORF">ITP53_14990</name>
</gene>
<organism evidence="2 3">
    <name type="scientific">Nonomuraea cypriaca</name>
    <dbReference type="NCBI Taxonomy" id="1187855"/>
    <lineage>
        <taxon>Bacteria</taxon>
        <taxon>Bacillati</taxon>
        <taxon>Actinomycetota</taxon>
        <taxon>Actinomycetes</taxon>
        <taxon>Streptosporangiales</taxon>
        <taxon>Streptosporangiaceae</taxon>
        <taxon>Nonomuraea</taxon>
    </lineage>
</organism>
<dbReference type="PROSITE" id="PS51318">
    <property type="entry name" value="TAT"/>
    <property type="match status" value="1"/>
</dbReference>
<feature type="region of interest" description="Disordered" evidence="1">
    <location>
        <begin position="1"/>
        <end position="20"/>
    </location>
</feature>